<organism evidence="2 3">
    <name type="scientific">Mycolicibacterium peregrinum</name>
    <name type="common">Mycobacterium peregrinum</name>
    <dbReference type="NCBI Taxonomy" id="43304"/>
    <lineage>
        <taxon>Bacteria</taxon>
        <taxon>Bacillati</taxon>
        <taxon>Actinomycetota</taxon>
        <taxon>Actinomycetes</taxon>
        <taxon>Mycobacteriales</taxon>
        <taxon>Mycobacteriaceae</taxon>
        <taxon>Mycolicibacterium</taxon>
    </lineage>
</organism>
<keyword evidence="1" id="KW-1133">Transmembrane helix</keyword>
<comment type="caution">
    <text evidence="2">The sequence shown here is derived from an EMBL/GenBank/DDBJ whole genome shotgun (WGS) entry which is preliminary data.</text>
</comment>
<keyword evidence="1" id="KW-0472">Membrane</keyword>
<evidence type="ECO:0000313" key="3">
    <source>
        <dbReference type="Proteomes" id="UP000093902"/>
    </source>
</evidence>
<reference evidence="3" key="1">
    <citation type="submission" date="2016-06" db="EMBL/GenBank/DDBJ databases">
        <authorList>
            <person name="Sutton G."/>
            <person name="Brinkac L."/>
            <person name="Sanka R."/>
            <person name="Adams M."/>
            <person name="Lau E."/>
            <person name="Mehaffy C."/>
            <person name="Tameris M."/>
            <person name="Hatherill M."/>
            <person name="Hanekom W."/>
            <person name="Mahomed H."/>
            <person name="Mcshane H."/>
        </authorList>
    </citation>
    <scope>NUCLEOTIDE SEQUENCE [LARGE SCALE GENOMIC DNA]</scope>
    <source>
        <strain evidence="3">852002-51209_SCH5440388</strain>
    </source>
</reference>
<proteinExistence type="predicted"/>
<accession>A0A1A0QZ31</accession>
<feature type="transmembrane region" description="Helical" evidence="1">
    <location>
        <begin position="40"/>
        <end position="59"/>
    </location>
</feature>
<evidence type="ECO:0000313" key="2">
    <source>
        <dbReference type="EMBL" id="OBB27173.1"/>
    </source>
</evidence>
<evidence type="ECO:0000256" key="1">
    <source>
        <dbReference type="SAM" id="Phobius"/>
    </source>
</evidence>
<protein>
    <submittedName>
        <fullName evidence="2">Uncharacterized protein</fullName>
    </submittedName>
</protein>
<dbReference type="AlphaFoldDB" id="A0A1A0QZ31"/>
<gene>
    <name evidence="2" type="ORF">A5792_25525</name>
</gene>
<sequence>MVGEPRREVTMRHLLNIVFVSATALFVFAPTVGLGGVFEVLMLVVALAVGCVSVAEGLIRAGRALRQIEAEVQSGVGA</sequence>
<dbReference type="EMBL" id="LZSO01000031">
    <property type="protein sequence ID" value="OBB27173.1"/>
    <property type="molecule type" value="Genomic_DNA"/>
</dbReference>
<feature type="transmembrane region" description="Helical" evidence="1">
    <location>
        <begin position="14"/>
        <end position="34"/>
    </location>
</feature>
<keyword evidence="1" id="KW-0812">Transmembrane</keyword>
<dbReference type="Proteomes" id="UP000093902">
    <property type="component" value="Unassembled WGS sequence"/>
</dbReference>
<name>A0A1A0QZ31_MYCPR</name>